<dbReference type="Pfam" id="PF10035">
    <property type="entry name" value="DUF2179"/>
    <property type="match status" value="1"/>
</dbReference>
<keyword evidence="4 6" id="KW-1133">Transmembrane helix</keyword>
<evidence type="ECO:0000256" key="4">
    <source>
        <dbReference type="ARBA" id="ARBA00022989"/>
    </source>
</evidence>
<evidence type="ECO:0000256" key="3">
    <source>
        <dbReference type="ARBA" id="ARBA00022692"/>
    </source>
</evidence>
<feature type="transmembrane region" description="Helical" evidence="6">
    <location>
        <begin position="23"/>
        <end position="45"/>
    </location>
</feature>
<dbReference type="InterPro" id="IPR051461">
    <property type="entry name" value="UPF0750_membrane"/>
</dbReference>
<evidence type="ECO:0000259" key="7">
    <source>
        <dbReference type="Pfam" id="PF10035"/>
    </source>
</evidence>
<name>A0A1M6U213_9BACL</name>
<evidence type="ECO:0000313" key="9">
    <source>
        <dbReference type="Proteomes" id="UP000184016"/>
    </source>
</evidence>
<dbReference type="OrthoDB" id="265478at2"/>
<dbReference type="InterPro" id="IPR003740">
    <property type="entry name" value="YitT"/>
</dbReference>
<feature type="transmembrane region" description="Helical" evidence="6">
    <location>
        <begin position="65"/>
        <end position="87"/>
    </location>
</feature>
<dbReference type="PANTHER" id="PTHR33545">
    <property type="entry name" value="UPF0750 MEMBRANE PROTEIN YITT-RELATED"/>
    <property type="match status" value="1"/>
</dbReference>
<dbReference type="PIRSF" id="PIRSF006483">
    <property type="entry name" value="Membrane_protein_YitT"/>
    <property type="match status" value="1"/>
</dbReference>
<feature type="transmembrane region" description="Helical" evidence="6">
    <location>
        <begin position="136"/>
        <end position="159"/>
    </location>
</feature>
<dbReference type="InterPro" id="IPR019264">
    <property type="entry name" value="DUF2179"/>
</dbReference>
<dbReference type="Gene3D" id="3.30.70.120">
    <property type="match status" value="1"/>
</dbReference>
<gene>
    <name evidence="8" type="ORF">SAMN05443507_11839</name>
</gene>
<keyword evidence="9" id="KW-1185">Reference proteome</keyword>
<dbReference type="STRING" id="1830138.SAMN05443507_11839"/>
<dbReference type="EMBL" id="FRAF01000018">
    <property type="protein sequence ID" value="SHK63312.1"/>
    <property type="molecule type" value="Genomic_DNA"/>
</dbReference>
<dbReference type="InterPro" id="IPR015867">
    <property type="entry name" value="N-reg_PII/ATP_PRibTrfase_C"/>
</dbReference>
<feature type="transmembrane region" description="Helical" evidence="6">
    <location>
        <begin position="94"/>
        <end position="116"/>
    </location>
</feature>
<dbReference type="GO" id="GO:0005886">
    <property type="term" value="C:plasma membrane"/>
    <property type="evidence" value="ECO:0007669"/>
    <property type="project" value="UniProtKB-SubCell"/>
</dbReference>
<evidence type="ECO:0000256" key="1">
    <source>
        <dbReference type="ARBA" id="ARBA00004651"/>
    </source>
</evidence>
<evidence type="ECO:0000313" key="8">
    <source>
        <dbReference type="EMBL" id="SHK63312.1"/>
    </source>
</evidence>
<organism evidence="8 9">
    <name type="scientific">Alicyclobacillus tolerans</name>
    <dbReference type="NCBI Taxonomy" id="90970"/>
    <lineage>
        <taxon>Bacteria</taxon>
        <taxon>Bacillati</taxon>
        <taxon>Bacillota</taxon>
        <taxon>Bacilli</taxon>
        <taxon>Bacillales</taxon>
        <taxon>Alicyclobacillaceae</taxon>
        <taxon>Alicyclobacillus</taxon>
    </lineage>
</organism>
<feature type="domain" description="DUF2179" evidence="7">
    <location>
        <begin position="236"/>
        <end position="290"/>
    </location>
</feature>
<comment type="subcellular location">
    <subcellularLocation>
        <location evidence="1">Cell membrane</location>
        <topology evidence="1">Multi-pass membrane protein</topology>
    </subcellularLocation>
</comment>
<dbReference type="CDD" id="cd16380">
    <property type="entry name" value="YitT_C"/>
    <property type="match status" value="1"/>
</dbReference>
<dbReference type="PANTHER" id="PTHR33545:SF5">
    <property type="entry name" value="UPF0750 MEMBRANE PROTEIN YITT"/>
    <property type="match status" value="1"/>
</dbReference>
<reference evidence="9" key="1">
    <citation type="submission" date="2016-11" db="EMBL/GenBank/DDBJ databases">
        <authorList>
            <person name="Varghese N."/>
            <person name="Submissions S."/>
        </authorList>
    </citation>
    <scope>NUCLEOTIDE SEQUENCE [LARGE SCALE GENOMIC DNA]</scope>
    <source>
        <strain evidence="9">USBA-503</strain>
    </source>
</reference>
<protein>
    <submittedName>
        <fullName evidence="8">Uncharacterized membrane-anchored protein YitT, contains DUF161 and DUF2179 domains</fullName>
    </submittedName>
</protein>
<evidence type="ECO:0000256" key="6">
    <source>
        <dbReference type="SAM" id="Phobius"/>
    </source>
</evidence>
<sequence>MSTSFSPSQLSIKSWRSKPVIDFMWRVFVVLLGDLAGSISVNNFLVPAHILSGGVTGIAQILHHYFVILPIGTLYFLFNIPLFLLGYRYLGKRFILLTAIGVVGFSAATDLVHLNFQTPHHDPLLMSLYGGVLGGISSGLAIRVGGSMGGTDILFVVLYRLTGRNVSSTGLIMNVIVLLLSAMVFGTEAGMYTLVSMFAASRVVATLMHYQQRKTALIVTSQAEKMANAISARLTRGSTLMSASGTYSKQNLGVLMCVLTWLEVADLKLLAQDIDPHAFVTILDTTEVLGHFRHLLD</sequence>
<keyword evidence="5 6" id="KW-0472">Membrane</keyword>
<keyword evidence="3 6" id="KW-0812">Transmembrane</keyword>
<keyword evidence="2" id="KW-1003">Cell membrane</keyword>
<dbReference type="Proteomes" id="UP000184016">
    <property type="component" value="Unassembled WGS sequence"/>
</dbReference>
<accession>A0A1M6U213</accession>
<evidence type="ECO:0000256" key="2">
    <source>
        <dbReference type="ARBA" id="ARBA00022475"/>
    </source>
</evidence>
<proteinExistence type="predicted"/>
<dbReference type="AlphaFoldDB" id="A0A1M6U213"/>
<feature type="transmembrane region" description="Helical" evidence="6">
    <location>
        <begin position="166"/>
        <end position="185"/>
    </location>
</feature>
<dbReference type="RefSeq" id="WP_072874595.1">
    <property type="nucleotide sequence ID" value="NZ_FRAF01000018.1"/>
</dbReference>
<evidence type="ECO:0000256" key="5">
    <source>
        <dbReference type="ARBA" id="ARBA00023136"/>
    </source>
</evidence>
<dbReference type="Pfam" id="PF02588">
    <property type="entry name" value="YitT_membrane"/>
    <property type="match status" value="1"/>
</dbReference>